<feature type="transmembrane region" description="Helical" evidence="1">
    <location>
        <begin position="86"/>
        <end position="107"/>
    </location>
</feature>
<reference evidence="2 3" key="1">
    <citation type="submission" date="2016-09" db="EMBL/GenBank/DDBJ databases">
        <authorList>
            <person name="Capua I."/>
            <person name="De Benedictis P."/>
            <person name="Joannis T."/>
            <person name="Lombin L.H."/>
            <person name="Cattoli G."/>
        </authorList>
    </citation>
    <scope>NUCLEOTIDE SEQUENCE [LARGE SCALE GENOMIC DNA]</scope>
    <source>
        <strain evidence="2 3">ANC 4671</strain>
    </source>
</reference>
<dbReference type="Pfam" id="PF20398">
    <property type="entry name" value="DUF6691"/>
    <property type="match status" value="1"/>
</dbReference>
<sequence length="136" mass="15008">MKKNLLAFLFGGCFALGLLLSGMSNPAIVLSFFDIFGHWNPQLMFVMGGAVLVAFFPFQWALKQQSYTIFAEKIILPNKTKVDSKLVIGAIIFGVGWGLSGICPAPGLTLMGLLQPTVLYFVIPMLVTIWCYDRLQ</sequence>
<feature type="transmembrane region" description="Helical" evidence="1">
    <location>
        <begin position="113"/>
        <end position="132"/>
    </location>
</feature>
<evidence type="ECO:0000256" key="1">
    <source>
        <dbReference type="SAM" id="Phobius"/>
    </source>
</evidence>
<name>A0A1E7RCJ1_9GAMM</name>
<protein>
    <submittedName>
        <fullName evidence="2">YeeE/YedE family protein</fullName>
    </submittedName>
</protein>
<dbReference type="STRING" id="1262585.BJI46_11900"/>
<dbReference type="AlphaFoldDB" id="A0A1E7RCJ1"/>
<proteinExistence type="predicted"/>
<dbReference type="Proteomes" id="UP000185895">
    <property type="component" value="Unassembled WGS sequence"/>
</dbReference>
<keyword evidence="1" id="KW-0472">Membrane</keyword>
<accession>A0A1E7RCJ1</accession>
<keyword evidence="3" id="KW-1185">Reference proteome</keyword>
<keyword evidence="1" id="KW-0812">Transmembrane</keyword>
<dbReference type="OrthoDB" id="9790409at2"/>
<evidence type="ECO:0000313" key="2">
    <source>
        <dbReference type="EMBL" id="OEY96885.1"/>
    </source>
</evidence>
<evidence type="ECO:0000313" key="3">
    <source>
        <dbReference type="Proteomes" id="UP000185895"/>
    </source>
</evidence>
<feature type="transmembrane region" description="Helical" evidence="1">
    <location>
        <begin position="42"/>
        <end position="62"/>
    </location>
</feature>
<comment type="caution">
    <text evidence="2">The sequence shown here is derived from an EMBL/GenBank/DDBJ whole genome shotgun (WGS) entry which is preliminary data.</text>
</comment>
<dbReference type="EMBL" id="MKKK01000018">
    <property type="protein sequence ID" value="OEY96885.1"/>
    <property type="molecule type" value="Genomic_DNA"/>
</dbReference>
<gene>
    <name evidence="2" type="ORF">BJI46_11900</name>
</gene>
<keyword evidence="1" id="KW-1133">Transmembrane helix</keyword>
<dbReference type="RefSeq" id="WP_070069679.1">
    <property type="nucleotide sequence ID" value="NZ_MKKK01000018.1"/>
</dbReference>
<dbReference type="InterPro" id="IPR046513">
    <property type="entry name" value="DUF6691"/>
</dbReference>
<organism evidence="2 3">
    <name type="scientific">Acinetobacter qingfengensis</name>
    <dbReference type="NCBI Taxonomy" id="1262585"/>
    <lineage>
        <taxon>Bacteria</taxon>
        <taxon>Pseudomonadati</taxon>
        <taxon>Pseudomonadota</taxon>
        <taxon>Gammaproteobacteria</taxon>
        <taxon>Moraxellales</taxon>
        <taxon>Moraxellaceae</taxon>
        <taxon>Acinetobacter</taxon>
    </lineage>
</organism>